<dbReference type="AlphaFoldDB" id="A4CA01"/>
<keyword evidence="1" id="KW-0812">Transmembrane</keyword>
<dbReference type="STRING" id="87626.PTD2_20377"/>
<keyword evidence="2" id="KW-0732">Signal</keyword>
<dbReference type="Proteomes" id="UP000006201">
    <property type="component" value="Unassembled WGS sequence"/>
</dbReference>
<accession>A4CA01</accession>
<evidence type="ECO:0000313" key="3">
    <source>
        <dbReference type="EMBL" id="EAR28209.1"/>
    </source>
</evidence>
<dbReference type="RefSeq" id="WP_009840041.1">
    <property type="nucleotide sequence ID" value="NZ_CH959301.1"/>
</dbReference>
<dbReference type="PANTHER" id="PTHR34821">
    <property type="entry name" value="INNER MEMBRANE PROTEIN YDCZ"/>
    <property type="match status" value="1"/>
</dbReference>
<protein>
    <submittedName>
        <fullName evidence="3">Uncharacterized protein</fullName>
    </submittedName>
</protein>
<dbReference type="HOGENOM" id="CLU_068878_1_1_6"/>
<dbReference type="GO" id="GO:0005886">
    <property type="term" value="C:plasma membrane"/>
    <property type="evidence" value="ECO:0007669"/>
    <property type="project" value="TreeGrafter"/>
</dbReference>
<sequence>MNLFALLALSAGACIALQAAMNAQLGQLLGSPLLATSFAFLSSFALVSTVAYFNQYGTTISALNLSQVPWFLWCSCIFSVIGVASFYFLIPKLGVGNVMSFALAGQLMLSIVISHFGWFESPIKHIDGQKILGIIFMIAALVLINKEFK</sequence>
<organism evidence="3 4">
    <name type="scientific">Pseudoalteromonas tunicata D2</name>
    <dbReference type="NCBI Taxonomy" id="87626"/>
    <lineage>
        <taxon>Bacteria</taxon>
        <taxon>Pseudomonadati</taxon>
        <taxon>Pseudomonadota</taxon>
        <taxon>Gammaproteobacteria</taxon>
        <taxon>Alteromonadales</taxon>
        <taxon>Pseudoalteromonadaceae</taxon>
        <taxon>Pseudoalteromonas</taxon>
    </lineage>
</organism>
<evidence type="ECO:0000256" key="1">
    <source>
        <dbReference type="SAM" id="Phobius"/>
    </source>
</evidence>
<name>A4CA01_9GAMM</name>
<keyword evidence="1" id="KW-0472">Membrane</keyword>
<dbReference type="PANTHER" id="PTHR34821:SF2">
    <property type="entry name" value="INNER MEMBRANE PROTEIN YDCZ"/>
    <property type="match status" value="1"/>
</dbReference>
<keyword evidence="1" id="KW-1133">Transmembrane helix</keyword>
<dbReference type="eggNOG" id="COG3238">
    <property type="taxonomic scope" value="Bacteria"/>
</dbReference>
<proteinExistence type="predicted"/>
<dbReference type="InterPro" id="IPR006750">
    <property type="entry name" value="YdcZ"/>
</dbReference>
<dbReference type="Pfam" id="PF04657">
    <property type="entry name" value="DMT_YdcZ"/>
    <property type="match status" value="1"/>
</dbReference>
<evidence type="ECO:0000313" key="4">
    <source>
        <dbReference type="Proteomes" id="UP000006201"/>
    </source>
</evidence>
<evidence type="ECO:0000256" key="2">
    <source>
        <dbReference type="SAM" id="SignalP"/>
    </source>
</evidence>
<feature type="signal peptide" evidence="2">
    <location>
        <begin position="1"/>
        <end position="19"/>
    </location>
</feature>
<feature type="transmembrane region" description="Helical" evidence="1">
    <location>
        <begin position="68"/>
        <end position="90"/>
    </location>
</feature>
<keyword evidence="4" id="KW-1185">Reference proteome</keyword>
<comment type="caution">
    <text evidence="3">The sequence shown here is derived from an EMBL/GenBank/DDBJ whole genome shotgun (WGS) entry which is preliminary data.</text>
</comment>
<dbReference type="OrthoDB" id="7864805at2"/>
<feature type="transmembrane region" description="Helical" evidence="1">
    <location>
        <begin position="32"/>
        <end position="56"/>
    </location>
</feature>
<reference evidence="3 4" key="1">
    <citation type="submission" date="2006-02" db="EMBL/GenBank/DDBJ databases">
        <authorList>
            <person name="Moran M.A."/>
            <person name="Kjelleberg S."/>
            <person name="Egan S."/>
            <person name="Saunders N."/>
            <person name="Thomas T."/>
            <person name="Ferriera S."/>
            <person name="Johnson J."/>
            <person name="Kravitz S."/>
            <person name="Halpern A."/>
            <person name="Remington K."/>
            <person name="Beeson K."/>
            <person name="Tran B."/>
            <person name="Rogers Y.-H."/>
            <person name="Friedman R."/>
            <person name="Venter J.C."/>
        </authorList>
    </citation>
    <scope>NUCLEOTIDE SEQUENCE [LARGE SCALE GENOMIC DNA]</scope>
    <source>
        <strain evidence="3 4">D2</strain>
    </source>
</reference>
<dbReference type="EMBL" id="AAOH01000004">
    <property type="protein sequence ID" value="EAR28209.1"/>
    <property type="molecule type" value="Genomic_DNA"/>
</dbReference>
<feature type="transmembrane region" description="Helical" evidence="1">
    <location>
        <begin position="131"/>
        <end position="148"/>
    </location>
</feature>
<gene>
    <name evidence="3" type="ORF">PTD2_20377</name>
</gene>
<feature type="transmembrane region" description="Helical" evidence="1">
    <location>
        <begin position="96"/>
        <end position="119"/>
    </location>
</feature>
<feature type="chain" id="PRO_5002667146" evidence="2">
    <location>
        <begin position="20"/>
        <end position="149"/>
    </location>
</feature>